<dbReference type="Pfam" id="PF01381">
    <property type="entry name" value="HTH_3"/>
    <property type="match status" value="1"/>
</dbReference>
<dbReference type="SUPFAM" id="SSF47413">
    <property type="entry name" value="lambda repressor-like DNA-binding domains"/>
    <property type="match status" value="1"/>
</dbReference>
<evidence type="ECO:0000313" key="4">
    <source>
        <dbReference type="Proteomes" id="UP000016543"/>
    </source>
</evidence>
<keyword evidence="1" id="KW-0238">DNA-binding</keyword>
<accession>A0ABM9WQM1</accession>
<evidence type="ECO:0000259" key="2">
    <source>
        <dbReference type="PROSITE" id="PS50943"/>
    </source>
</evidence>
<dbReference type="PANTHER" id="PTHR46558">
    <property type="entry name" value="TRACRIPTIONAL REGULATORY PROTEIN-RELATED-RELATED"/>
    <property type="match status" value="1"/>
</dbReference>
<dbReference type="InterPro" id="IPR010982">
    <property type="entry name" value="Lambda_DNA-bd_dom_sf"/>
</dbReference>
<protein>
    <submittedName>
        <fullName evidence="3">Repressor protein, putative</fullName>
    </submittedName>
</protein>
<reference evidence="3 4" key="1">
    <citation type="submission" date="2006-01" db="EMBL/GenBank/DDBJ databases">
        <authorList>
            <person name="Brettar I."/>
            <person name="Hofle M."/>
            <person name="Ferriera S."/>
            <person name="Johnson J."/>
            <person name="Kravitz S."/>
            <person name="Halpern A."/>
            <person name="Remington K."/>
            <person name="Beeson K."/>
            <person name="Tran B."/>
            <person name="Rogers Y.-H."/>
            <person name="Friedman R."/>
            <person name="Venter J.C."/>
        </authorList>
    </citation>
    <scope>NUCLEOTIDE SEQUENCE [LARGE SCALE GENOMIC DNA]</scope>
    <source>
        <strain evidence="3 4">OS145</strain>
    </source>
</reference>
<evidence type="ECO:0000313" key="3">
    <source>
        <dbReference type="EMBL" id="EAQ33263.1"/>
    </source>
</evidence>
<feature type="domain" description="HTH cro/C1-type" evidence="2">
    <location>
        <begin position="8"/>
        <end position="63"/>
    </location>
</feature>
<dbReference type="Proteomes" id="UP000016543">
    <property type="component" value="Unassembled WGS sequence"/>
</dbReference>
<dbReference type="PANTHER" id="PTHR46558:SF4">
    <property type="entry name" value="DNA-BIDING PHAGE PROTEIN"/>
    <property type="match status" value="1"/>
</dbReference>
<sequence>MLPIDNCVRALREQHGGMTQAELGDKVNLTRQTIAAIEQRRYSPSLETAFLIARVFGQRLEDVFWFDESATS</sequence>
<name>A0ABM9WQM1_9GAMM</name>
<dbReference type="Gene3D" id="1.10.260.40">
    <property type="entry name" value="lambda repressor-like DNA-binding domains"/>
    <property type="match status" value="1"/>
</dbReference>
<dbReference type="InterPro" id="IPR001387">
    <property type="entry name" value="Cro/C1-type_HTH"/>
</dbReference>
<dbReference type="CDD" id="cd00093">
    <property type="entry name" value="HTH_XRE"/>
    <property type="match status" value="1"/>
</dbReference>
<keyword evidence="4" id="KW-1185">Reference proteome</keyword>
<proteinExistence type="predicted"/>
<dbReference type="RefSeq" id="WP_006954006.1">
    <property type="nucleotide sequence ID" value="NZ_AAMX01000001.1"/>
</dbReference>
<dbReference type="SMART" id="SM00530">
    <property type="entry name" value="HTH_XRE"/>
    <property type="match status" value="1"/>
</dbReference>
<organism evidence="3 4">
    <name type="scientific">Idiomarina baltica OS145</name>
    <dbReference type="NCBI Taxonomy" id="314276"/>
    <lineage>
        <taxon>Bacteria</taxon>
        <taxon>Pseudomonadati</taxon>
        <taxon>Pseudomonadota</taxon>
        <taxon>Gammaproteobacteria</taxon>
        <taxon>Alteromonadales</taxon>
        <taxon>Idiomarinaceae</taxon>
        <taxon>Idiomarina</taxon>
    </lineage>
</organism>
<gene>
    <name evidence="3" type="ORF">OS145_02805</name>
</gene>
<comment type="caution">
    <text evidence="3">The sequence shown here is derived from an EMBL/GenBank/DDBJ whole genome shotgun (WGS) entry which is preliminary data.</text>
</comment>
<evidence type="ECO:0000256" key="1">
    <source>
        <dbReference type="ARBA" id="ARBA00023125"/>
    </source>
</evidence>
<dbReference type="PROSITE" id="PS50943">
    <property type="entry name" value="HTH_CROC1"/>
    <property type="match status" value="1"/>
</dbReference>
<dbReference type="EMBL" id="AAMX01000001">
    <property type="protein sequence ID" value="EAQ33263.1"/>
    <property type="molecule type" value="Genomic_DNA"/>
</dbReference>